<dbReference type="InterPro" id="IPR007696">
    <property type="entry name" value="DNA_mismatch_repair_MutS_core"/>
</dbReference>
<evidence type="ECO:0000256" key="7">
    <source>
        <dbReference type="ARBA" id="ARBA00023204"/>
    </source>
</evidence>
<gene>
    <name evidence="9 12" type="primary">mutS</name>
    <name evidence="12" type="ORF">E8M12_10950</name>
</gene>
<dbReference type="Pfam" id="PF05192">
    <property type="entry name" value="MutS_III"/>
    <property type="match status" value="1"/>
</dbReference>
<dbReference type="NCBIfam" id="NF003810">
    <property type="entry name" value="PRK05399.1"/>
    <property type="match status" value="1"/>
</dbReference>
<evidence type="ECO:0000313" key="13">
    <source>
        <dbReference type="Proteomes" id="UP000307999"/>
    </source>
</evidence>
<dbReference type="GO" id="GO:0005524">
    <property type="term" value="F:ATP binding"/>
    <property type="evidence" value="ECO:0007669"/>
    <property type="project" value="UniProtKB-UniRule"/>
</dbReference>
<keyword evidence="5 9" id="KW-0067">ATP-binding</keyword>
<dbReference type="HAMAP" id="MF_00096">
    <property type="entry name" value="MutS"/>
    <property type="match status" value="1"/>
</dbReference>
<dbReference type="FunFam" id="3.40.50.300:FF:000283">
    <property type="entry name" value="DNA mismatch repair protein MutS"/>
    <property type="match status" value="1"/>
</dbReference>
<dbReference type="InterPro" id="IPR007860">
    <property type="entry name" value="DNA_mmatch_repair_MutS_con_dom"/>
</dbReference>
<reference evidence="12 13" key="1">
    <citation type="submission" date="2019-04" db="EMBL/GenBank/DDBJ databases">
        <title>Thalassotalea guangxiensis sp. nov., isolated from sediment of the coastal wetland.</title>
        <authorList>
            <person name="Zheng S."/>
            <person name="Zhang D."/>
        </authorList>
    </citation>
    <scope>NUCLEOTIDE SEQUENCE [LARGE SCALE GENOMIC DNA]</scope>
    <source>
        <strain evidence="12 13">ZS-4</strain>
    </source>
</reference>
<dbReference type="InterPro" id="IPR027417">
    <property type="entry name" value="P-loop_NTPase"/>
</dbReference>
<dbReference type="SMART" id="SM00534">
    <property type="entry name" value="MUTSac"/>
    <property type="match status" value="1"/>
</dbReference>
<sequence>MRQYLAIKSEFEHILLFYRMGDFYELFFDDAKKAADLLDISLTARGKSGGNAIPMAGVPYHAVENYLARLVALGESVAICEQVGDPATSKGPVERKVVRIVTPGTLSDEALLQDRHDNLLVSVYEHEGRFGVSYLDMSSGKFHLCEPQTSEQLSAELQRLAPAEVLYPESFSQPGILSPYKGLRRRPDWEYDHQTSYKLLTKQFATKDLIGFGVEDYALGICASGCLLQYVKDTQRTALPHIRNITAQSYQEAVILDAATRKNLELTVNLAGGQDNTLASILDRTASPMGSRLFKRWLHSPLTNIEKLQHRQEAIASLIDQDIYADLYDVIKGVGDIERIIARVALRSARPRDLARLRNALALLPELQDILGGELPPLLAELKTASEPITHLHNLLTSAIVDNPPVLIRDGGVIREDYHQELDELRDLSQGASQFLADLEEQERQRTGISSLKVGYNKVHGFFIEISRASSEQVPAEYIRRQTLKNNERYITEELKAHEEKVLSSQSRFLALEKRLYDELFDQLLPEIDRLQRCADAVASLDVLSNLSERAVSLNYQQPELSCERIIDIKAGRHPVVEQVSEQPFIANPVRLSEAQQMLIITGPNMGGKSTYMRQTALIVLLAHIGSYVPAEQAEIGIVDRIFTRIGASDDLASGRSTFMVEMTETANILHNASDKSLVLLDEIGRGTSTYDGLSLAWACAEYLAQKTKAFTLFATHYFELTQLAEQLDTLANIHLDAVEHDDSIVFMHAVQEGAASKSFGLQVAQLAGVPKAVVKRAKQRLKELEAVVQNQPVTVETQGAAPQASFSFNEDHPVIDKLQHLDVDALSPRQALQYLYELKETL</sequence>
<dbReference type="SUPFAM" id="SSF55271">
    <property type="entry name" value="DNA repair protein MutS, domain I"/>
    <property type="match status" value="1"/>
</dbReference>
<dbReference type="InterPro" id="IPR017261">
    <property type="entry name" value="DNA_mismatch_repair_MutS/MSH"/>
</dbReference>
<dbReference type="AlphaFoldDB" id="A0A4U1B579"/>
<dbReference type="SUPFAM" id="SSF48334">
    <property type="entry name" value="DNA repair protein MutS, domain III"/>
    <property type="match status" value="1"/>
</dbReference>
<organism evidence="12 13">
    <name type="scientific">Thalassotalea mangrovi</name>
    <dbReference type="NCBI Taxonomy" id="2572245"/>
    <lineage>
        <taxon>Bacteria</taxon>
        <taxon>Pseudomonadati</taxon>
        <taxon>Pseudomonadota</taxon>
        <taxon>Gammaproteobacteria</taxon>
        <taxon>Alteromonadales</taxon>
        <taxon>Colwelliaceae</taxon>
        <taxon>Thalassotalea</taxon>
    </lineage>
</organism>
<comment type="caution">
    <text evidence="12">The sequence shown here is derived from an EMBL/GenBank/DDBJ whole genome shotgun (WGS) entry which is preliminary data.</text>
</comment>
<evidence type="ECO:0000256" key="4">
    <source>
        <dbReference type="ARBA" id="ARBA00022763"/>
    </source>
</evidence>
<dbReference type="Proteomes" id="UP000307999">
    <property type="component" value="Unassembled WGS sequence"/>
</dbReference>
<dbReference type="Gene3D" id="3.40.1170.10">
    <property type="entry name" value="DNA repair protein MutS, domain I"/>
    <property type="match status" value="1"/>
</dbReference>
<proteinExistence type="inferred from homology"/>
<dbReference type="InterPro" id="IPR007861">
    <property type="entry name" value="DNA_mismatch_repair_MutS_clamp"/>
</dbReference>
<evidence type="ECO:0000256" key="10">
    <source>
        <dbReference type="RuleBase" id="RU003756"/>
    </source>
</evidence>
<protein>
    <recommendedName>
        <fullName evidence="2 9">DNA mismatch repair protein MutS</fullName>
    </recommendedName>
</protein>
<comment type="similarity">
    <text evidence="1 9 10">Belongs to the DNA mismatch repair MutS family.</text>
</comment>
<keyword evidence="3 9" id="KW-0547">Nucleotide-binding</keyword>
<dbReference type="GO" id="GO:0140664">
    <property type="term" value="F:ATP-dependent DNA damage sensor activity"/>
    <property type="evidence" value="ECO:0007669"/>
    <property type="project" value="InterPro"/>
</dbReference>
<dbReference type="Pfam" id="PF05188">
    <property type="entry name" value="MutS_II"/>
    <property type="match status" value="1"/>
</dbReference>
<evidence type="ECO:0000259" key="11">
    <source>
        <dbReference type="PROSITE" id="PS00486"/>
    </source>
</evidence>
<dbReference type="FunFam" id="3.40.1170.10:FF:000001">
    <property type="entry name" value="DNA mismatch repair protein MutS"/>
    <property type="match status" value="1"/>
</dbReference>
<evidence type="ECO:0000313" key="12">
    <source>
        <dbReference type="EMBL" id="TKB44717.1"/>
    </source>
</evidence>
<evidence type="ECO:0000256" key="6">
    <source>
        <dbReference type="ARBA" id="ARBA00023125"/>
    </source>
</evidence>
<evidence type="ECO:0000256" key="2">
    <source>
        <dbReference type="ARBA" id="ARBA00021982"/>
    </source>
</evidence>
<keyword evidence="7 9" id="KW-0234">DNA repair</keyword>
<dbReference type="GO" id="GO:0005829">
    <property type="term" value="C:cytosol"/>
    <property type="evidence" value="ECO:0007669"/>
    <property type="project" value="TreeGrafter"/>
</dbReference>
<dbReference type="SMART" id="SM00533">
    <property type="entry name" value="MUTSd"/>
    <property type="match status" value="1"/>
</dbReference>
<dbReference type="PROSITE" id="PS00486">
    <property type="entry name" value="DNA_MISMATCH_REPAIR_2"/>
    <property type="match status" value="1"/>
</dbReference>
<dbReference type="EMBL" id="SWDB01000027">
    <property type="protein sequence ID" value="TKB44717.1"/>
    <property type="molecule type" value="Genomic_DNA"/>
</dbReference>
<dbReference type="PIRSF" id="PIRSF037677">
    <property type="entry name" value="DNA_mis_repair_Msh6"/>
    <property type="match status" value="1"/>
</dbReference>
<dbReference type="Gene3D" id="3.40.50.300">
    <property type="entry name" value="P-loop containing nucleotide triphosphate hydrolases"/>
    <property type="match status" value="1"/>
</dbReference>
<dbReference type="NCBIfam" id="TIGR01070">
    <property type="entry name" value="mutS1"/>
    <property type="match status" value="1"/>
</dbReference>
<accession>A0A4U1B579</accession>
<dbReference type="Pfam" id="PF01624">
    <property type="entry name" value="MutS_I"/>
    <property type="match status" value="1"/>
</dbReference>
<dbReference type="OrthoDB" id="9802448at2"/>
<evidence type="ECO:0000256" key="3">
    <source>
        <dbReference type="ARBA" id="ARBA00022741"/>
    </source>
</evidence>
<dbReference type="Gene3D" id="1.10.1420.10">
    <property type="match status" value="2"/>
</dbReference>
<dbReference type="InterPro" id="IPR036187">
    <property type="entry name" value="DNA_mismatch_repair_MutS_sf"/>
</dbReference>
<feature type="domain" description="DNA mismatch repair proteins mutS family" evidence="11">
    <location>
        <begin position="677"/>
        <end position="693"/>
    </location>
</feature>
<keyword evidence="13" id="KW-1185">Reference proteome</keyword>
<dbReference type="InterPro" id="IPR036678">
    <property type="entry name" value="MutS_con_dom_sf"/>
</dbReference>
<dbReference type="Pfam" id="PF00488">
    <property type="entry name" value="MutS_V"/>
    <property type="match status" value="1"/>
</dbReference>
<dbReference type="FunFam" id="1.10.1420.10:FF:000002">
    <property type="entry name" value="DNA mismatch repair protein MutS"/>
    <property type="match status" value="1"/>
</dbReference>
<feature type="binding site" evidence="9">
    <location>
        <begin position="603"/>
        <end position="610"/>
    </location>
    <ligand>
        <name>ATP</name>
        <dbReference type="ChEBI" id="CHEBI:30616"/>
    </ligand>
</feature>
<evidence type="ECO:0000256" key="9">
    <source>
        <dbReference type="HAMAP-Rule" id="MF_00096"/>
    </source>
</evidence>
<dbReference type="InterPro" id="IPR005748">
    <property type="entry name" value="DNA_mismatch_repair_MutS"/>
</dbReference>
<dbReference type="PANTHER" id="PTHR11361">
    <property type="entry name" value="DNA MISMATCH REPAIR PROTEIN MUTS FAMILY MEMBER"/>
    <property type="match status" value="1"/>
</dbReference>
<dbReference type="PANTHER" id="PTHR11361:SF34">
    <property type="entry name" value="DNA MISMATCH REPAIR PROTEIN MSH1, MITOCHONDRIAL"/>
    <property type="match status" value="1"/>
</dbReference>
<evidence type="ECO:0000256" key="5">
    <source>
        <dbReference type="ARBA" id="ARBA00022840"/>
    </source>
</evidence>
<dbReference type="GO" id="GO:0006298">
    <property type="term" value="P:mismatch repair"/>
    <property type="evidence" value="ECO:0007669"/>
    <property type="project" value="UniProtKB-UniRule"/>
</dbReference>
<dbReference type="Gene3D" id="3.30.420.110">
    <property type="entry name" value="MutS, connector domain"/>
    <property type="match status" value="1"/>
</dbReference>
<dbReference type="GO" id="GO:0030983">
    <property type="term" value="F:mismatched DNA binding"/>
    <property type="evidence" value="ECO:0007669"/>
    <property type="project" value="InterPro"/>
</dbReference>
<dbReference type="SUPFAM" id="SSF53150">
    <property type="entry name" value="DNA repair protein MutS, domain II"/>
    <property type="match status" value="1"/>
</dbReference>
<dbReference type="InterPro" id="IPR045076">
    <property type="entry name" value="MutS"/>
</dbReference>
<dbReference type="Pfam" id="PF05190">
    <property type="entry name" value="MutS_IV"/>
    <property type="match status" value="1"/>
</dbReference>
<evidence type="ECO:0000256" key="1">
    <source>
        <dbReference type="ARBA" id="ARBA00006271"/>
    </source>
</evidence>
<keyword evidence="6 9" id="KW-0238">DNA-binding</keyword>
<comment type="function">
    <text evidence="8 9">This protein is involved in the repair of mismatches in DNA. It is possible that it carries out the mismatch recognition step. This protein has a weak ATPase activity.</text>
</comment>
<dbReference type="CDD" id="cd03284">
    <property type="entry name" value="ABC_MutS1"/>
    <property type="match status" value="1"/>
</dbReference>
<dbReference type="InterPro" id="IPR016151">
    <property type="entry name" value="DNA_mismatch_repair_MutS_N"/>
</dbReference>
<dbReference type="InterPro" id="IPR000432">
    <property type="entry name" value="DNA_mismatch_repair_MutS_C"/>
</dbReference>
<dbReference type="GO" id="GO:0003684">
    <property type="term" value="F:damaged DNA binding"/>
    <property type="evidence" value="ECO:0007669"/>
    <property type="project" value="UniProtKB-UniRule"/>
</dbReference>
<evidence type="ECO:0000256" key="8">
    <source>
        <dbReference type="ARBA" id="ARBA00024647"/>
    </source>
</evidence>
<keyword evidence="4 9" id="KW-0227">DNA damage</keyword>
<dbReference type="Gene3D" id="6.10.140.430">
    <property type="match status" value="1"/>
</dbReference>
<name>A0A4U1B579_9GAMM</name>
<dbReference type="InterPro" id="IPR007695">
    <property type="entry name" value="DNA_mismatch_repair_MutS-lik_N"/>
</dbReference>
<dbReference type="SUPFAM" id="SSF52540">
    <property type="entry name" value="P-loop containing nucleoside triphosphate hydrolases"/>
    <property type="match status" value="1"/>
</dbReference>